<evidence type="ECO:0000313" key="1">
    <source>
        <dbReference type="EMBL" id="KAF6741142.1"/>
    </source>
</evidence>
<gene>
    <name evidence="1" type="ORF">DFP72DRAFT_946499</name>
</gene>
<comment type="caution">
    <text evidence="1">The sequence shown here is derived from an EMBL/GenBank/DDBJ whole genome shotgun (WGS) entry which is preliminary data.</text>
</comment>
<protein>
    <submittedName>
        <fullName evidence="1">Uncharacterized protein</fullName>
    </submittedName>
</protein>
<dbReference type="OrthoDB" id="3006153at2759"/>
<accession>A0A8H6H7U8</accession>
<reference evidence="1 2" key="1">
    <citation type="submission" date="2020-07" db="EMBL/GenBank/DDBJ databases">
        <title>Comparative genomics of pyrophilous fungi reveals a link between fire events and developmental genes.</title>
        <authorList>
            <consortium name="DOE Joint Genome Institute"/>
            <person name="Steindorff A.S."/>
            <person name="Carver A."/>
            <person name="Calhoun S."/>
            <person name="Stillman K."/>
            <person name="Liu H."/>
            <person name="Lipzen A."/>
            <person name="Pangilinan J."/>
            <person name="Labutti K."/>
            <person name="Bruns T.D."/>
            <person name="Grigoriev I.V."/>
        </authorList>
    </citation>
    <scope>NUCLEOTIDE SEQUENCE [LARGE SCALE GENOMIC DNA]</scope>
    <source>
        <strain evidence="1 2">CBS 144469</strain>
    </source>
</reference>
<name>A0A8H6H7U8_9AGAR</name>
<dbReference type="AlphaFoldDB" id="A0A8H6H7U8"/>
<evidence type="ECO:0000313" key="2">
    <source>
        <dbReference type="Proteomes" id="UP000521943"/>
    </source>
</evidence>
<keyword evidence="2" id="KW-1185">Reference proteome</keyword>
<sequence>MPTISTKRSTVVLVCTVIAALFGISYIANGHQSTYFSDISNALFTKAPFLPTSAMTSTVWTSPLSGFLDRADPYRRAGSEFRPSRSSLKLAVLRNAPVEQEGFTLAVFSSDGDDDKRHYAVDHFGRIRVLQDQDVSGLQDLYSGVQGLPSTGGFRNTWVLKQPITSRPIERILLPKATLPADPAERYDQEFLETGVQGFDYNVRELDPRRPVEGYDQLPAPLWELTGAVLEGRAGEADKDDAVLDYVRGLLGNVF</sequence>
<organism evidence="1 2">
    <name type="scientific">Ephemerocybe angulata</name>
    <dbReference type="NCBI Taxonomy" id="980116"/>
    <lineage>
        <taxon>Eukaryota</taxon>
        <taxon>Fungi</taxon>
        <taxon>Dikarya</taxon>
        <taxon>Basidiomycota</taxon>
        <taxon>Agaricomycotina</taxon>
        <taxon>Agaricomycetes</taxon>
        <taxon>Agaricomycetidae</taxon>
        <taxon>Agaricales</taxon>
        <taxon>Agaricineae</taxon>
        <taxon>Psathyrellaceae</taxon>
        <taxon>Ephemerocybe</taxon>
    </lineage>
</organism>
<proteinExistence type="predicted"/>
<dbReference type="EMBL" id="JACGCI010000283">
    <property type="protein sequence ID" value="KAF6741142.1"/>
    <property type="molecule type" value="Genomic_DNA"/>
</dbReference>
<dbReference type="Proteomes" id="UP000521943">
    <property type="component" value="Unassembled WGS sequence"/>
</dbReference>